<organism evidence="3 4">
    <name type="scientific">Actinomadura napierensis</name>
    <dbReference type="NCBI Taxonomy" id="267854"/>
    <lineage>
        <taxon>Bacteria</taxon>
        <taxon>Bacillati</taxon>
        <taxon>Actinomycetota</taxon>
        <taxon>Actinomycetes</taxon>
        <taxon>Streptosporangiales</taxon>
        <taxon>Thermomonosporaceae</taxon>
        <taxon>Actinomadura</taxon>
    </lineage>
</organism>
<proteinExistence type="predicted"/>
<feature type="domain" description="Novel STAND NTPase 1" evidence="2">
    <location>
        <begin position="5"/>
        <end position="235"/>
    </location>
</feature>
<dbReference type="Gene3D" id="1.25.40.10">
    <property type="entry name" value="Tetratricopeptide repeat domain"/>
    <property type="match status" value="1"/>
</dbReference>
<dbReference type="Proteomes" id="UP001501020">
    <property type="component" value="Unassembled WGS sequence"/>
</dbReference>
<gene>
    <name evidence="3" type="ORF">GCM10009727_19660</name>
</gene>
<protein>
    <recommendedName>
        <fullName evidence="2">Novel STAND NTPase 1 domain-containing protein</fullName>
    </recommendedName>
</protein>
<reference evidence="3 4" key="1">
    <citation type="journal article" date="2019" name="Int. J. Syst. Evol. Microbiol.">
        <title>The Global Catalogue of Microorganisms (GCM) 10K type strain sequencing project: providing services to taxonomists for standard genome sequencing and annotation.</title>
        <authorList>
            <consortium name="The Broad Institute Genomics Platform"/>
            <consortium name="The Broad Institute Genome Sequencing Center for Infectious Disease"/>
            <person name="Wu L."/>
            <person name="Ma J."/>
        </authorList>
    </citation>
    <scope>NUCLEOTIDE SEQUENCE [LARGE SCALE GENOMIC DNA]</scope>
    <source>
        <strain evidence="3 4">JCM 13850</strain>
    </source>
</reference>
<dbReference type="InterPro" id="IPR027417">
    <property type="entry name" value="P-loop_NTPase"/>
</dbReference>
<accession>A0ABN2YN29</accession>
<evidence type="ECO:0000259" key="2">
    <source>
        <dbReference type="Pfam" id="PF20703"/>
    </source>
</evidence>
<keyword evidence="4" id="KW-1185">Reference proteome</keyword>
<dbReference type="EMBL" id="BAAAMR010000012">
    <property type="protein sequence ID" value="GAA2128777.1"/>
    <property type="molecule type" value="Genomic_DNA"/>
</dbReference>
<evidence type="ECO:0000256" key="1">
    <source>
        <dbReference type="SAM" id="MobiDB-lite"/>
    </source>
</evidence>
<dbReference type="InterPro" id="IPR011990">
    <property type="entry name" value="TPR-like_helical_dom_sf"/>
</dbReference>
<dbReference type="Pfam" id="PF14559">
    <property type="entry name" value="TPR_19"/>
    <property type="match status" value="1"/>
</dbReference>
<dbReference type="RefSeq" id="WP_344263871.1">
    <property type="nucleotide sequence ID" value="NZ_BAAAMR010000012.1"/>
</dbReference>
<dbReference type="SUPFAM" id="SSF48452">
    <property type="entry name" value="TPR-like"/>
    <property type="match status" value="1"/>
</dbReference>
<dbReference type="InterPro" id="IPR049052">
    <property type="entry name" value="nSTAND1"/>
</dbReference>
<dbReference type="Gene3D" id="3.40.50.300">
    <property type="entry name" value="P-loop containing nucleotide triphosphate hydrolases"/>
    <property type="match status" value="1"/>
</dbReference>
<dbReference type="Pfam" id="PF20703">
    <property type="entry name" value="nSTAND1"/>
    <property type="match status" value="1"/>
</dbReference>
<name>A0ABN2YN29_9ACTN</name>
<evidence type="ECO:0000313" key="3">
    <source>
        <dbReference type="EMBL" id="GAA2128777.1"/>
    </source>
</evidence>
<feature type="region of interest" description="Disordered" evidence="1">
    <location>
        <begin position="593"/>
        <end position="615"/>
    </location>
</feature>
<comment type="caution">
    <text evidence="3">The sequence shown here is derived from an EMBL/GenBank/DDBJ whole genome shotgun (WGS) entry which is preliminary data.</text>
</comment>
<evidence type="ECO:0000313" key="4">
    <source>
        <dbReference type="Proteomes" id="UP001501020"/>
    </source>
</evidence>
<sequence length="615" mass="65709">MTPGPFVGPRPFEEGDHGTFFGRWREVHDLADLWKTCRVTVLHGASGVGKTSLLHAGLFPRLAADRNGIVTLRQGETPEQLALRAQEASSALPPREPSRAGPGVLLALDRPPRVYREDGLHERGFAAGLATALAPLTDVHLVVSVRTDRLAEAVELGRALGVEPELFSLGPLSRASALDAVTKPPSLFGVDFEPGVAGRLVDDLAAGEQTVAPLLLQVVCKLLWDALPKGERTIRAELLPDVELALSVHCVEVLDEITAAHGLPTCEIGSWLRDSFLAPDDRTVAIPCASPSVRFDGSVMRTIENRQLLKVVLHEDVPHYELQHRRLADALRRLGEGDPGVDDGEPAERLRAARAALADGEPRVARRNAEVAAKQAKGPDKTRIRAEAQFLLGDVFSAEGDWQEAVHRYQGSQNLYGLARDFRAIGLGLAAEGRARLAQGDTTGAVEVFRAALNRLPGESEVFIGLARALLGKGQWPVALTVLEAVPPQQVAVPEVHRIRGEILADVGDAEEALRTLNRLPGRALPPVRAARALALARLGRSADARAELDGLGPLVSGADGPALFRLARAHRILGEIQAAVGFAERAHDATGPAMLPHQRDMGMFGPSLSGGGGE</sequence>